<gene>
    <name evidence="1" type="ORF">CPB83DRAFT_840965</name>
</gene>
<name>A0A9P6JI77_9AGAR</name>
<accession>A0A9P6JI77</accession>
<reference evidence="1" key="1">
    <citation type="submission" date="2020-11" db="EMBL/GenBank/DDBJ databases">
        <authorList>
            <consortium name="DOE Joint Genome Institute"/>
            <person name="Ahrendt S."/>
            <person name="Riley R."/>
            <person name="Andreopoulos W."/>
            <person name="Labutti K."/>
            <person name="Pangilinan J."/>
            <person name="Ruiz-Duenas F.J."/>
            <person name="Barrasa J.M."/>
            <person name="Sanchez-Garcia M."/>
            <person name="Camarero S."/>
            <person name="Miyauchi S."/>
            <person name="Serrano A."/>
            <person name="Linde D."/>
            <person name="Babiker R."/>
            <person name="Drula E."/>
            <person name="Ayuso-Fernandez I."/>
            <person name="Pacheco R."/>
            <person name="Padilla G."/>
            <person name="Ferreira P."/>
            <person name="Barriuso J."/>
            <person name="Kellner H."/>
            <person name="Castanera R."/>
            <person name="Alfaro M."/>
            <person name="Ramirez L."/>
            <person name="Pisabarro A.G."/>
            <person name="Kuo A."/>
            <person name="Tritt A."/>
            <person name="Lipzen A."/>
            <person name="He G."/>
            <person name="Yan M."/>
            <person name="Ng V."/>
            <person name="Cullen D."/>
            <person name="Martin F."/>
            <person name="Rosso M.-N."/>
            <person name="Henrissat B."/>
            <person name="Hibbett D."/>
            <person name="Martinez A.T."/>
            <person name="Grigoriev I.V."/>
        </authorList>
    </citation>
    <scope>NUCLEOTIDE SEQUENCE</scope>
    <source>
        <strain evidence="1">CBS 506.95</strain>
    </source>
</reference>
<protein>
    <recommendedName>
        <fullName evidence="3">MYND-type domain-containing protein</fullName>
    </recommendedName>
</protein>
<sequence length="201" mass="22110">MVLGTCVNCGSTREIKLCSDCGQAAYCLTFGFQQDSCRIEHWESQHRNDCEKQEGNALEMRLSVSRFLASSRQVLAEIFVTMYRRLPEDAKPSFNCGYVCISFDPELPSPTRKLTLGKIVLSHTAHFESNSTVDSRAPVSSFTGPNAVLLLFVQVMPIGAASHLDAVHFVESLAGIATLIPRPMIALQPILLSMINVSKSE</sequence>
<evidence type="ECO:0008006" key="3">
    <source>
        <dbReference type="Google" id="ProtNLM"/>
    </source>
</evidence>
<keyword evidence="2" id="KW-1185">Reference proteome</keyword>
<comment type="caution">
    <text evidence="1">The sequence shown here is derived from an EMBL/GenBank/DDBJ whole genome shotgun (WGS) entry which is preliminary data.</text>
</comment>
<dbReference type="EMBL" id="MU157986">
    <property type="protein sequence ID" value="KAF9521824.1"/>
    <property type="molecule type" value="Genomic_DNA"/>
</dbReference>
<organism evidence="1 2">
    <name type="scientific">Crepidotus variabilis</name>
    <dbReference type="NCBI Taxonomy" id="179855"/>
    <lineage>
        <taxon>Eukaryota</taxon>
        <taxon>Fungi</taxon>
        <taxon>Dikarya</taxon>
        <taxon>Basidiomycota</taxon>
        <taxon>Agaricomycotina</taxon>
        <taxon>Agaricomycetes</taxon>
        <taxon>Agaricomycetidae</taxon>
        <taxon>Agaricales</taxon>
        <taxon>Agaricineae</taxon>
        <taxon>Crepidotaceae</taxon>
        <taxon>Crepidotus</taxon>
    </lineage>
</organism>
<dbReference type="Proteomes" id="UP000807306">
    <property type="component" value="Unassembled WGS sequence"/>
</dbReference>
<dbReference type="SUPFAM" id="SSF144232">
    <property type="entry name" value="HIT/MYND zinc finger-like"/>
    <property type="match status" value="1"/>
</dbReference>
<proteinExistence type="predicted"/>
<evidence type="ECO:0000313" key="2">
    <source>
        <dbReference type="Proteomes" id="UP000807306"/>
    </source>
</evidence>
<evidence type="ECO:0000313" key="1">
    <source>
        <dbReference type="EMBL" id="KAF9521824.1"/>
    </source>
</evidence>
<dbReference type="Gene3D" id="6.10.140.2220">
    <property type="match status" value="1"/>
</dbReference>
<dbReference type="AlphaFoldDB" id="A0A9P6JI77"/>